<dbReference type="InterPro" id="IPR052218">
    <property type="entry name" value="Preflagellin_Peptidase"/>
</dbReference>
<evidence type="ECO:0000256" key="3">
    <source>
        <dbReference type="ARBA" id="ARBA00022692"/>
    </source>
</evidence>
<evidence type="ECO:0000313" key="8">
    <source>
        <dbReference type="EMBL" id="MBJ6120724.1"/>
    </source>
</evidence>
<evidence type="ECO:0000256" key="5">
    <source>
        <dbReference type="ARBA" id="ARBA00023136"/>
    </source>
</evidence>
<sequence>MEWDFVRIALVLVAVALLLSAGIEDARTREIANRKSAALVLLAPLWWWANGATLWPGVPLQLALSLAALGVFAFAFHIGAMGGGDVKLIAALSLWLPLHLFVTMLVVMSLAGGAVTLAMIVERRLKRGDPAGAVEVPYGVAIAIAGILTLREPILNQFG</sequence>
<reference evidence="9" key="1">
    <citation type="submission" date="2020-12" db="EMBL/GenBank/DDBJ databases">
        <title>Hymenobacter sp.</title>
        <authorList>
            <person name="Kim M.K."/>
        </authorList>
    </citation>
    <scope>NUCLEOTIDE SEQUENCE [LARGE SCALE GENOMIC DNA]</scope>
    <source>
        <strain evidence="9">BT553</strain>
    </source>
</reference>
<gene>
    <name evidence="8" type="ORF">JAO74_02840</name>
</gene>
<evidence type="ECO:0000313" key="9">
    <source>
        <dbReference type="Proteomes" id="UP000640426"/>
    </source>
</evidence>
<proteinExistence type="predicted"/>
<dbReference type="PANTHER" id="PTHR36506:SF1">
    <property type="entry name" value="PREFLAGELLIN PEPTIDASE"/>
    <property type="match status" value="1"/>
</dbReference>
<feature type="transmembrane region" description="Helical" evidence="6">
    <location>
        <begin position="36"/>
        <end position="55"/>
    </location>
</feature>
<comment type="caution">
    <text evidence="8">The sequence shown here is derived from an EMBL/GenBank/DDBJ whole genome shotgun (WGS) entry which is preliminary data.</text>
</comment>
<organism evidence="8 9">
    <name type="scientific">Sphingomonas mollis</name>
    <dbReference type="NCBI Taxonomy" id="2795726"/>
    <lineage>
        <taxon>Bacteria</taxon>
        <taxon>Pseudomonadati</taxon>
        <taxon>Pseudomonadota</taxon>
        <taxon>Alphaproteobacteria</taxon>
        <taxon>Sphingomonadales</taxon>
        <taxon>Sphingomonadaceae</taxon>
        <taxon>Sphingomonas</taxon>
    </lineage>
</organism>
<protein>
    <submittedName>
        <fullName evidence="8">Prepilin peptidase</fullName>
    </submittedName>
</protein>
<dbReference type="InterPro" id="IPR000045">
    <property type="entry name" value="Prepilin_IV_endopep_pep"/>
</dbReference>
<evidence type="ECO:0000256" key="6">
    <source>
        <dbReference type="SAM" id="Phobius"/>
    </source>
</evidence>
<keyword evidence="2" id="KW-1003">Cell membrane</keyword>
<keyword evidence="5 6" id="KW-0472">Membrane</keyword>
<keyword evidence="3 6" id="KW-0812">Transmembrane</keyword>
<comment type="subcellular location">
    <subcellularLocation>
        <location evidence="1">Cell membrane</location>
        <topology evidence="1">Multi-pass membrane protein</topology>
    </subcellularLocation>
</comment>
<accession>A0ABS0XL16</accession>
<keyword evidence="4 6" id="KW-1133">Transmembrane helix</keyword>
<dbReference type="Pfam" id="PF01478">
    <property type="entry name" value="Peptidase_A24"/>
    <property type="match status" value="1"/>
</dbReference>
<keyword evidence="9" id="KW-1185">Reference proteome</keyword>
<feature type="transmembrane region" description="Helical" evidence="6">
    <location>
        <begin position="100"/>
        <end position="121"/>
    </location>
</feature>
<evidence type="ECO:0000259" key="7">
    <source>
        <dbReference type="Pfam" id="PF01478"/>
    </source>
</evidence>
<feature type="transmembrane region" description="Helical" evidence="6">
    <location>
        <begin position="62"/>
        <end position="80"/>
    </location>
</feature>
<dbReference type="Gene3D" id="1.20.120.1220">
    <property type="match status" value="1"/>
</dbReference>
<evidence type="ECO:0000256" key="4">
    <source>
        <dbReference type="ARBA" id="ARBA00022989"/>
    </source>
</evidence>
<name>A0ABS0XL16_9SPHN</name>
<feature type="domain" description="Prepilin type IV endopeptidase peptidase" evidence="7">
    <location>
        <begin position="12"/>
        <end position="116"/>
    </location>
</feature>
<evidence type="ECO:0000256" key="2">
    <source>
        <dbReference type="ARBA" id="ARBA00022475"/>
    </source>
</evidence>
<dbReference type="EMBL" id="JAELXS010000001">
    <property type="protein sequence ID" value="MBJ6120724.1"/>
    <property type="molecule type" value="Genomic_DNA"/>
</dbReference>
<dbReference type="PANTHER" id="PTHR36506">
    <property type="entry name" value="PREFLAGELLIN PEPTIDASE"/>
    <property type="match status" value="1"/>
</dbReference>
<dbReference type="Proteomes" id="UP000640426">
    <property type="component" value="Unassembled WGS sequence"/>
</dbReference>
<evidence type="ECO:0000256" key="1">
    <source>
        <dbReference type="ARBA" id="ARBA00004651"/>
    </source>
</evidence>